<proteinExistence type="predicted"/>
<name>A0A8S0YT76_ARCPL</name>
<evidence type="ECO:0008006" key="3">
    <source>
        <dbReference type="Google" id="ProtNLM"/>
    </source>
</evidence>
<dbReference type="OrthoDB" id="413361at2759"/>
<reference evidence="1 2" key="1">
    <citation type="submission" date="2020-04" db="EMBL/GenBank/DDBJ databases">
        <authorList>
            <person name="Wallbank WR R."/>
            <person name="Pardo Diaz C."/>
            <person name="Kozak K."/>
            <person name="Martin S."/>
            <person name="Jiggins C."/>
            <person name="Moest M."/>
            <person name="Warren A I."/>
            <person name="Byers J.R.P. K."/>
            <person name="Montejo-Kovacevich G."/>
            <person name="Yen C E."/>
        </authorList>
    </citation>
    <scope>NUCLEOTIDE SEQUENCE [LARGE SCALE GENOMIC DNA]</scope>
</reference>
<gene>
    <name evidence="1" type="ORF">APLA_LOCUS1218</name>
</gene>
<accession>A0A8S0YT76</accession>
<organism evidence="1 2">
    <name type="scientific">Arctia plantaginis</name>
    <name type="common">Wood tiger moth</name>
    <name type="synonym">Phalaena plantaginis</name>
    <dbReference type="NCBI Taxonomy" id="874455"/>
    <lineage>
        <taxon>Eukaryota</taxon>
        <taxon>Metazoa</taxon>
        <taxon>Ecdysozoa</taxon>
        <taxon>Arthropoda</taxon>
        <taxon>Hexapoda</taxon>
        <taxon>Insecta</taxon>
        <taxon>Pterygota</taxon>
        <taxon>Neoptera</taxon>
        <taxon>Endopterygota</taxon>
        <taxon>Lepidoptera</taxon>
        <taxon>Glossata</taxon>
        <taxon>Ditrysia</taxon>
        <taxon>Noctuoidea</taxon>
        <taxon>Erebidae</taxon>
        <taxon>Arctiinae</taxon>
        <taxon>Arctia</taxon>
    </lineage>
</organism>
<dbReference type="EMBL" id="CADEBC010000088">
    <property type="protein sequence ID" value="CAB3222665.1"/>
    <property type="molecule type" value="Genomic_DNA"/>
</dbReference>
<dbReference type="Proteomes" id="UP000494106">
    <property type="component" value="Unassembled WGS sequence"/>
</dbReference>
<comment type="caution">
    <text evidence="1">The sequence shown here is derived from an EMBL/GenBank/DDBJ whole genome shotgun (WGS) entry which is preliminary data.</text>
</comment>
<dbReference type="AlphaFoldDB" id="A0A8S0YT76"/>
<protein>
    <recommendedName>
        <fullName evidence="3">Reverse transcriptase</fullName>
    </recommendedName>
</protein>
<evidence type="ECO:0000313" key="1">
    <source>
        <dbReference type="EMBL" id="CAB3222665.1"/>
    </source>
</evidence>
<evidence type="ECO:0000313" key="2">
    <source>
        <dbReference type="Proteomes" id="UP000494106"/>
    </source>
</evidence>
<sequence>MKDIGPVKIKLEEAKVELKQEKYIEKLLIKFGMEDCEPSVTPIEPHFKLEKGKGDENLPYQNLIGSLMFLRVATRPAVYCLRSAVCQNLLTVSGPSTLKQQKES</sequence>
<keyword evidence="2" id="KW-1185">Reference proteome</keyword>